<dbReference type="GO" id="GO:0000165">
    <property type="term" value="P:MAPK cascade"/>
    <property type="evidence" value="ECO:0007669"/>
    <property type="project" value="UniProtKB-ARBA"/>
</dbReference>
<evidence type="ECO:0000259" key="6">
    <source>
        <dbReference type="PROSITE" id="PS50011"/>
    </source>
</evidence>
<dbReference type="SUPFAM" id="SSF56112">
    <property type="entry name" value="Protein kinase-like (PK-like)"/>
    <property type="match status" value="1"/>
</dbReference>
<keyword evidence="2 5" id="KW-0547">Nucleotide-binding</keyword>
<evidence type="ECO:0000313" key="8">
    <source>
        <dbReference type="Proteomes" id="UP001221757"/>
    </source>
</evidence>
<proteinExistence type="predicted"/>
<comment type="caution">
    <text evidence="7">The sequence shown here is derived from an EMBL/GenBank/DDBJ whole genome shotgun (WGS) entry which is preliminary data.</text>
</comment>
<keyword evidence="1" id="KW-0808">Transferase</keyword>
<evidence type="ECO:0000256" key="4">
    <source>
        <dbReference type="ARBA" id="ARBA00022840"/>
    </source>
</evidence>
<gene>
    <name evidence="7" type="ORF">B0H17DRAFT_1191842</name>
</gene>
<dbReference type="Proteomes" id="UP001221757">
    <property type="component" value="Unassembled WGS sequence"/>
</dbReference>
<dbReference type="PROSITE" id="PS00107">
    <property type="entry name" value="PROTEIN_KINASE_ATP"/>
    <property type="match status" value="1"/>
</dbReference>
<evidence type="ECO:0000256" key="5">
    <source>
        <dbReference type="PROSITE-ProRule" id="PRU10141"/>
    </source>
</evidence>
<dbReference type="InterPro" id="IPR000719">
    <property type="entry name" value="Prot_kinase_dom"/>
</dbReference>
<dbReference type="PANTHER" id="PTHR48016">
    <property type="entry name" value="MAP KINASE KINASE KINASE SSK2-RELATED-RELATED"/>
    <property type="match status" value="1"/>
</dbReference>
<sequence>MGEDKANGAERRPQIKWVRGEAIGRGSHGRVYLGLNATTGEMIAVKQITFPKVAGGTTEQPGRPSSLTLKREMENMKGLHHPNLVEYLGLEEAGNLVSIFMDYIPGRSIRQNILKYGKFGDETVKSFTSQILDGLVYLHARGIIHGELKSSNVLVDPSGTCKIEGLGCSAADIRDNSRAVPRAIFWTAPEIIRTQYKEYTALADIWSLGCVVLEMCTGKRPWYDLEAVAAMFKLFHQTLRPHPPADLEGNPAAGDFMEKCLALDPAARMAAVELRQQPYLVLSPGWAFKFEGFAPTYPPV</sequence>
<name>A0AAD7GX80_MYCRO</name>
<keyword evidence="8" id="KW-1185">Reference proteome</keyword>
<dbReference type="GO" id="GO:0004672">
    <property type="term" value="F:protein kinase activity"/>
    <property type="evidence" value="ECO:0007669"/>
    <property type="project" value="InterPro"/>
</dbReference>
<dbReference type="AlphaFoldDB" id="A0AAD7GX80"/>
<dbReference type="GO" id="GO:0005524">
    <property type="term" value="F:ATP binding"/>
    <property type="evidence" value="ECO:0007669"/>
    <property type="project" value="UniProtKB-UniRule"/>
</dbReference>
<evidence type="ECO:0000256" key="2">
    <source>
        <dbReference type="ARBA" id="ARBA00022741"/>
    </source>
</evidence>
<evidence type="ECO:0000313" key="7">
    <source>
        <dbReference type="EMBL" id="KAJ7707319.1"/>
    </source>
</evidence>
<evidence type="ECO:0000256" key="3">
    <source>
        <dbReference type="ARBA" id="ARBA00022777"/>
    </source>
</evidence>
<evidence type="ECO:0000256" key="1">
    <source>
        <dbReference type="ARBA" id="ARBA00022679"/>
    </source>
</evidence>
<reference evidence="7" key="1">
    <citation type="submission" date="2023-03" db="EMBL/GenBank/DDBJ databases">
        <title>Massive genome expansion in bonnet fungi (Mycena s.s.) driven by repeated elements and novel gene families across ecological guilds.</title>
        <authorList>
            <consortium name="Lawrence Berkeley National Laboratory"/>
            <person name="Harder C.B."/>
            <person name="Miyauchi S."/>
            <person name="Viragh M."/>
            <person name="Kuo A."/>
            <person name="Thoen E."/>
            <person name="Andreopoulos B."/>
            <person name="Lu D."/>
            <person name="Skrede I."/>
            <person name="Drula E."/>
            <person name="Henrissat B."/>
            <person name="Morin E."/>
            <person name="Kohler A."/>
            <person name="Barry K."/>
            <person name="LaButti K."/>
            <person name="Morin E."/>
            <person name="Salamov A."/>
            <person name="Lipzen A."/>
            <person name="Mereny Z."/>
            <person name="Hegedus B."/>
            <person name="Baldrian P."/>
            <person name="Stursova M."/>
            <person name="Weitz H."/>
            <person name="Taylor A."/>
            <person name="Grigoriev I.V."/>
            <person name="Nagy L.G."/>
            <person name="Martin F."/>
            <person name="Kauserud H."/>
        </authorList>
    </citation>
    <scope>NUCLEOTIDE SEQUENCE</scope>
    <source>
        <strain evidence="7">CBHHK067</strain>
    </source>
</reference>
<dbReference type="InterPro" id="IPR017441">
    <property type="entry name" value="Protein_kinase_ATP_BS"/>
</dbReference>
<keyword evidence="3 7" id="KW-0418">Kinase</keyword>
<dbReference type="InterPro" id="IPR050538">
    <property type="entry name" value="MAP_kinase_kinase_kinase"/>
</dbReference>
<dbReference type="Pfam" id="PF00069">
    <property type="entry name" value="Pkinase"/>
    <property type="match status" value="1"/>
</dbReference>
<feature type="domain" description="Protein kinase" evidence="6">
    <location>
        <begin position="17"/>
        <end position="280"/>
    </location>
</feature>
<dbReference type="InterPro" id="IPR011009">
    <property type="entry name" value="Kinase-like_dom_sf"/>
</dbReference>
<dbReference type="PROSITE" id="PS50011">
    <property type="entry name" value="PROTEIN_KINASE_DOM"/>
    <property type="match status" value="1"/>
</dbReference>
<protein>
    <submittedName>
        <fullName evidence="7">Kinase-like protein</fullName>
    </submittedName>
</protein>
<dbReference type="EMBL" id="JARKIE010000005">
    <property type="protein sequence ID" value="KAJ7707319.1"/>
    <property type="molecule type" value="Genomic_DNA"/>
</dbReference>
<accession>A0AAD7GX80</accession>
<dbReference type="PANTHER" id="PTHR48016:SF48">
    <property type="entry name" value="SERINE_THREONINE-PROTEIN KINASE BCK1_SLK1_SSP31"/>
    <property type="match status" value="1"/>
</dbReference>
<feature type="binding site" evidence="5">
    <location>
        <position position="46"/>
    </location>
    <ligand>
        <name>ATP</name>
        <dbReference type="ChEBI" id="CHEBI:30616"/>
    </ligand>
</feature>
<organism evidence="7 8">
    <name type="scientific">Mycena rosella</name>
    <name type="common">Pink bonnet</name>
    <name type="synonym">Agaricus rosellus</name>
    <dbReference type="NCBI Taxonomy" id="1033263"/>
    <lineage>
        <taxon>Eukaryota</taxon>
        <taxon>Fungi</taxon>
        <taxon>Dikarya</taxon>
        <taxon>Basidiomycota</taxon>
        <taxon>Agaricomycotina</taxon>
        <taxon>Agaricomycetes</taxon>
        <taxon>Agaricomycetidae</taxon>
        <taxon>Agaricales</taxon>
        <taxon>Marasmiineae</taxon>
        <taxon>Mycenaceae</taxon>
        <taxon>Mycena</taxon>
    </lineage>
</organism>
<keyword evidence="4 5" id="KW-0067">ATP-binding</keyword>
<dbReference type="Gene3D" id="1.10.510.10">
    <property type="entry name" value="Transferase(Phosphotransferase) domain 1"/>
    <property type="match status" value="1"/>
</dbReference>